<sequence>MGISKSHRVDLSIIRNDDDTPIPSAQLVGLGLAIPASDRSGTPHLPQPPPPTVSSSPRSTSPVNRGFKVLSRPASHHPSPVLQQRALGRTQSEEVSPLTTEEQLSSSRATSRNNSGTSTPQRFVGAGGPGGGGSVSNLTSLFGTGAESTSSDAATSGAVTRAREHQYRTSVDRPPVAESTTSSSTLQTATTTTTGTETDVDTDDTASAAFPTLNKRHSFRGLLKSGLIGHGHHGHAHKHQPTSVSPPSQTQPQSQASSSSSTSKTTSPSLSQTHSFAPFPPQTLLPPAETENSIEHLRTTGVPVRRSLDYPLASSSNTRGGNDGGGGITRGETVPRPGMLSRITRAQSELRYPHSSSTSTTGTTSASSSMVSGVGGAGGAVRGRPRYGTVAGVNVEEERAMLDDRFKSPVLRGSLSLDEQVRETADLQFARDETGRKMINQYVILREIGRGQHGQVRLGQDVSDLPPPATTAHSRVPSVSHAGGYATPIGQPQGATADGQRNHSRSQSASGIPIDHPVSASTSPAISAATSAAEMGVPGGGSYWAIKIVDRQPKKRLPGVRKMGMSGNSGLQGHGKAEGGQGGGPGPASLANAKLKREIAILKKCRHPNVVRLREVIDSPASKKIFMVHRQGIIHRDIKPANLLYTSDGTVKISDFGVSHYSHVLRAKNQDGEDEDEEEYMDEHDLAKTAGSPAFFAPELCYNGDTLSLGGATPSKEVSGFTFNVHPPSTMGSVASRLSVTSVGSTSNHGTVRPTSPAGSLKKRPPITKAIDIWALGVTLYCFLFAKVPFDSPSEFQLFQVIPNEDFEIPETMGADRMPTGGRRGYLKGPHGQVTQEACDVIDLLDKLLEKDPLKRIALEDVKKHPFVLYGLSDPAGFLAKPEEGSYVNVTEDDVAAAVTNSSSFKSRLKKGMKSFGHKMMDSMLGSSKNGRSRSQSIIQQLEDKPEVSGSLSSSSQPSPASGGLSRMPSAHVTTTRMVSGSSDHSQYAASGNSSPRPGQTRRLSLFGTSLGNPKSGGRAVSPLPPSDRREGSNGGASSSWQRPVLLPEGDILGRSVSDRSTTSSSGQHRRSVPARRQSTHLVPPGTNYGERMEGEGRLNNCASIEAFAPHALDQMLYRSLVDANGEKVLKRGARRRESNDMELQGRQRALSNASSANSSGLGSRIGRIFGRSNAHKGTSVAASSVMSSSHRSTDELRGHFLPAGDMSEVESLPEHQMSDDLMESKMHHRLSGPPAMRTQRSRDTFASTDAPSSVLLGSSVRSNDIRRAQLPPLDLSTFDPRAAIGISPEAYVADTHEPQVVERTLSAEKGDSVPSPLQKPRQVMIPDDSSSFFSPTGDPEPHLSEEADWDGRLSDDDEDDYGQDYTLRHGFDRNLHHVEDLNTGVWKLNASGWKGSSLDSGPSVAEKQGLGLDLADSHSAPGLRTETPVSHLKLDSRIAIPVDLSPGRDSPDTITAGNASRHRVAGELQHTDPYTPVSLEQTPKTPELSGSHNSPADPASPVYPTYPDLRRSSFSQPRGSPLRTRSPFAHLNPSTAGGRRSSMDRLGTSPMRLIGLADQFERGSQGNLIMNEEDSTEDDDEGLAFDLSKRGRRASKPLTPADKKSRLPEV</sequence>
<dbReference type="Proteomes" id="UP001234202">
    <property type="component" value="Unassembled WGS sequence"/>
</dbReference>
<dbReference type="EMBL" id="JASBWV010000003">
    <property type="protein sequence ID" value="KAJ9127208.1"/>
    <property type="molecule type" value="Genomic_DNA"/>
</dbReference>
<reference evidence="1" key="1">
    <citation type="submission" date="2023-04" db="EMBL/GenBank/DDBJ databases">
        <title>Draft Genome sequencing of Naganishia species isolated from polar environments using Oxford Nanopore Technology.</title>
        <authorList>
            <person name="Leo P."/>
            <person name="Venkateswaran K."/>
        </authorList>
    </citation>
    <scope>NUCLEOTIDE SEQUENCE</scope>
    <source>
        <strain evidence="1">DBVPG 5303</strain>
    </source>
</reference>
<protein>
    <submittedName>
        <fullName evidence="1">Uncharacterized protein</fullName>
    </submittedName>
</protein>
<keyword evidence="2" id="KW-1185">Reference proteome</keyword>
<proteinExistence type="predicted"/>
<accession>A0ACC2XT49</accession>
<evidence type="ECO:0000313" key="1">
    <source>
        <dbReference type="EMBL" id="KAJ9127208.1"/>
    </source>
</evidence>
<evidence type="ECO:0000313" key="2">
    <source>
        <dbReference type="Proteomes" id="UP001234202"/>
    </source>
</evidence>
<organism evidence="1 2">
    <name type="scientific">Naganishia onofrii</name>
    <dbReference type="NCBI Taxonomy" id="1851511"/>
    <lineage>
        <taxon>Eukaryota</taxon>
        <taxon>Fungi</taxon>
        <taxon>Dikarya</taxon>
        <taxon>Basidiomycota</taxon>
        <taxon>Agaricomycotina</taxon>
        <taxon>Tremellomycetes</taxon>
        <taxon>Filobasidiales</taxon>
        <taxon>Filobasidiaceae</taxon>
        <taxon>Naganishia</taxon>
    </lineage>
</organism>
<gene>
    <name evidence="1" type="ORF">QFC24_001446</name>
</gene>
<name>A0ACC2XT49_9TREE</name>
<comment type="caution">
    <text evidence="1">The sequence shown here is derived from an EMBL/GenBank/DDBJ whole genome shotgun (WGS) entry which is preliminary data.</text>
</comment>